<evidence type="ECO:0000313" key="5">
    <source>
        <dbReference type="EMBL" id="KPI36631.1"/>
    </source>
</evidence>
<dbReference type="EMBL" id="LFJN01000029">
    <property type="protein sequence ID" value="KPI36631.1"/>
    <property type="molecule type" value="Genomic_DNA"/>
</dbReference>
<evidence type="ECO:0000259" key="4">
    <source>
        <dbReference type="Pfam" id="PF04082"/>
    </source>
</evidence>
<gene>
    <name evidence="5" type="ORF">AB675_10017</name>
</gene>
<dbReference type="PANTHER" id="PTHR31001">
    <property type="entry name" value="UNCHARACTERIZED TRANSCRIPTIONAL REGULATORY PROTEIN"/>
    <property type="match status" value="1"/>
</dbReference>
<dbReference type="GO" id="GO:0005634">
    <property type="term" value="C:nucleus"/>
    <property type="evidence" value="ECO:0007669"/>
    <property type="project" value="UniProtKB-SubCell"/>
</dbReference>
<keyword evidence="6" id="KW-1185">Reference proteome</keyword>
<dbReference type="InterPro" id="IPR007219">
    <property type="entry name" value="XnlR_reg_dom"/>
</dbReference>
<sequence length="570" mass="64626">MDYLGYMGGKDYLNLASEVWLSTEIRPTPSDITQELQQAVQALPSRSLTDALVQNFLSVVNYNYNAIYPPTFLEGYTNWWADRAAKRPLSPEYTCLLLRSCALSTQAMPSKLRNTLEFELAEDPTTLPDRFHQAAELLSSNFSPGEKGLIQIQQLFLVVCWFKNAGRFIDSWHAMAKCVREAQEMKLHLDDSMMEMSEYEREMRRRMMTIIFVWDWLMSRWLSRPLLVDPVSCTFRDPTLQLESDPENPGVPSPFTNLTLQSKLIRSVSDSLSRAQRDPSEANVKDLCARVDRWHADLPPAWRRDNPDTTFDVRYPYLKWQRILLHGTVAMVEMVPTKPYLTGSASSQSRATQQYFRSFAVERALTSLREAEKAYELMKDLDPRHFYINFVLFDTLTILCSGMIHDDNKDLPHRSAVLDAIETAMRPLKEISLCSAPGATSYQFVLRLAQCMPLTPEEQVRWPFHHANKAKRSRRERSPQPMSTTKSSVEAEEGSPSTLHSTGSGAGSGSGSGSDQNSPPVQVPSLEDFQEIDFGGIEELWDWNALNIENLDPGSAEEINFTGFGGSTSN</sequence>
<organism evidence="5 6">
    <name type="scientific">Cyphellophora attinorum</name>
    <dbReference type="NCBI Taxonomy" id="1664694"/>
    <lineage>
        <taxon>Eukaryota</taxon>
        <taxon>Fungi</taxon>
        <taxon>Dikarya</taxon>
        <taxon>Ascomycota</taxon>
        <taxon>Pezizomycotina</taxon>
        <taxon>Eurotiomycetes</taxon>
        <taxon>Chaetothyriomycetidae</taxon>
        <taxon>Chaetothyriales</taxon>
        <taxon>Cyphellophoraceae</taxon>
        <taxon>Cyphellophora</taxon>
    </lineage>
</organism>
<dbReference type="PANTHER" id="PTHR31001:SF84">
    <property type="entry name" value="FUNGAL SPECIFIC TRANSCRIPTION FACTOR"/>
    <property type="match status" value="1"/>
</dbReference>
<dbReference type="VEuPathDB" id="FungiDB:AB675_10017"/>
<proteinExistence type="predicted"/>
<feature type="compositionally biased region" description="Basic residues" evidence="3">
    <location>
        <begin position="463"/>
        <end position="475"/>
    </location>
</feature>
<evidence type="ECO:0000313" key="6">
    <source>
        <dbReference type="Proteomes" id="UP000038010"/>
    </source>
</evidence>
<comment type="subcellular location">
    <subcellularLocation>
        <location evidence="1">Nucleus</location>
    </subcellularLocation>
</comment>
<dbReference type="RefSeq" id="XP_017996594.1">
    <property type="nucleotide sequence ID" value="XM_018138755.1"/>
</dbReference>
<dbReference type="GO" id="GO:0003677">
    <property type="term" value="F:DNA binding"/>
    <property type="evidence" value="ECO:0007669"/>
    <property type="project" value="InterPro"/>
</dbReference>
<comment type="caution">
    <text evidence="5">The sequence shown here is derived from an EMBL/GenBank/DDBJ whole genome shotgun (WGS) entry which is preliminary data.</text>
</comment>
<accession>A0A0N0NJ66</accession>
<feature type="region of interest" description="Disordered" evidence="3">
    <location>
        <begin position="463"/>
        <end position="529"/>
    </location>
</feature>
<dbReference type="InterPro" id="IPR050613">
    <property type="entry name" value="Sec_Metabolite_Reg"/>
</dbReference>
<evidence type="ECO:0000256" key="3">
    <source>
        <dbReference type="SAM" id="MobiDB-lite"/>
    </source>
</evidence>
<dbReference type="GO" id="GO:0006351">
    <property type="term" value="P:DNA-templated transcription"/>
    <property type="evidence" value="ECO:0007669"/>
    <property type="project" value="InterPro"/>
</dbReference>
<dbReference type="AlphaFoldDB" id="A0A0N0NJ66"/>
<reference evidence="5 6" key="1">
    <citation type="submission" date="2015-06" db="EMBL/GenBank/DDBJ databases">
        <title>Draft genome of the ant-associated black yeast Phialophora attae CBS 131958.</title>
        <authorList>
            <person name="Moreno L.F."/>
            <person name="Stielow B.J."/>
            <person name="de Hoog S."/>
            <person name="Vicente V.A."/>
            <person name="Weiss V.A."/>
            <person name="de Vries M."/>
            <person name="Cruz L.M."/>
            <person name="Souza E.M."/>
        </authorList>
    </citation>
    <scope>NUCLEOTIDE SEQUENCE [LARGE SCALE GENOMIC DNA]</scope>
    <source>
        <strain evidence="5 6">CBS 131958</strain>
    </source>
</reference>
<keyword evidence="2" id="KW-0539">Nucleus</keyword>
<dbReference type="Pfam" id="PF04082">
    <property type="entry name" value="Fungal_trans"/>
    <property type="match status" value="1"/>
</dbReference>
<dbReference type="GO" id="GO:0008270">
    <property type="term" value="F:zinc ion binding"/>
    <property type="evidence" value="ECO:0007669"/>
    <property type="project" value="InterPro"/>
</dbReference>
<dbReference type="Proteomes" id="UP000038010">
    <property type="component" value="Unassembled WGS sequence"/>
</dbReference>
<feature type="domain" description="Xylanolytic transcriptional activator regulatory" evidence="4">
    <location>
        <begin position="54"/>
        <end position="227"/>
    </location>
</feature>
<name>A0A0N0NJ66_9EURO</name>
<protein>
    <recommendedName>
        <fullName evidence="4">Xylanolytic transcriptional activator regulatory domain-containing protein</fullName>
    </recommendedName>
</protein>
<dbReference type="GeneID" id="28730635"/>
<dbReference type="STRING" id="1664694.A0A0N0NJ66"/>
<evidence type="ECO:0000256" key="1">
    <source>
        <dbReference type="ARBA" id="ARBA00004123"/>
    </source>
</evidence>
<dbReference type="OrthoDB" id="4161633at2759"/>
<dbReference type="CDD" id="cd12148">
    <property type="entry name" value="fungal_TF_MHR"/>
    <property type="match status" value="1"/>
</dbReference>
<evidence type="ECO:0000256" key="2">
    <source>
        <dbReference type="ARBA" id="ARBA00023242"/>
    </source>
</evidence>